<feature type="compositionally biased region" description="Polar residues" evidence="1">
    <location>
        <begin position="94"/>
        <end position="104"/>
    </location>
</feature>
<feature type="chain" id="PRO_5043752810" description="Secreted protein" evidence="2">
    <location>
        <begin position="24"/>
        <end position="104"/>
    </location>
</feature>
<organism evidence="3 4">
    <name type="scientific">Caerostris extrusa</name>
    <name type="common">Bark spider</name>
    <name type="synonym">Caerostris bankana</name>
    <dbReference type="NCBI Taxonomy" id="172846"/>
    <lineage>
        <taxon>Eukaryota</taxon>
        <taxon>Metazoa</taxon>
        <taxon>Ecdysozoa</taxon>
        <taxon>Arthropoda</taxon>
        <taxon>Chelicerata</taxon>
        <taxon>Arachnida</taxon>
        <taxon>Araneae</taxon>
        <taxon>Araneomorphae</taxon>
        <taxon>Entelegynae</taxon>
        <taxon>Araneoidea</taxon>
        <taxon>Araneidae</taxon>
        <taxon>Caerostris</taxon>
    </lineage>
</organism>
<accession>A0AAV4W3X8</accession>
<sequence length="104" mass="11970">MIKSKHVSYQLALLWSTTTVCASACKRHKSIGWHKKGTGLPPKHKFESSSLTERKSASSLPIFLFMRCEENTATTEKREISPIIRMNRRPWERQPSNHGPFQNC</sequence>
<feature type="region of interest" description="Disordered" evidence="1">
    <location>
        <begin position="33"/>
        <end position="52"/>
    </location>
</feature>
<evidence type="ECO:0000313" key="3">
    <source>
        <dbReference type="EMBL" id="GIY76574.1"/>
    </source>
</evidence>
<name>A0AAV4W3X8_CAEEX</name>
<gene>
    <name evidence="3" type="ORF">CEXT_7591</name>
</gene>
<protein>
    <recommendedName>
        <fullName evidence="5">Secreted protein</fullName>
    </recommendedName>
</protein>
<keyword evidence="2" id="KW-0732">Signal</keyword>
<evidence type="ECO:0000313" key="4">
    <source>
        <dbReference type="Proteomes" id="UP001054945"/>
    </source>
</evidence>
<dbReference type="Proteomes" id="UP001054945">
    <property type="component" value="Unassembled WGS sequence"/>
</dbReference>
<evidence type="ECO:0008006" key="5">
    <source>
        <dbReference type="Google" id="ProtNLM"/>
    </source>
</evidence>
<comment type="caution">
    <text evidence="3">The sequence shown here is derived from an EMBL/GenBank/DDBJ whole genome shotgun (WGS) entry which is preliminary data.</text>
</comment>
<proteinExistence type="predicted"/>
<feature type="region of interest" description="Disordered" evidence="1">
    <location>
        <begin position="76"/>
        <end position="104"/>
    </location>
</feature>
<reference evidence="3 4" key="1">
    <citation type="submission" date="2021-06" db="EMBL/GenBank/DDBJ databases">
        <title>Caerostris extrusa draft genome.</title>
        <authorList>
            <person name="Kono N."/>
            <person name="Arakawa K."/>
        </authorList>
    </citation>
    <scope>NUCLEOTIDE SEQUENCE [LARGE SCALE GENOMIC DNA]</scope>
</reference>
<keyword evidence="4" id="KW-1185">Reference proteome</keyword>
<feature type="signal peptide" evidence="2">
    <location>
        <begin position="1"/>
        <end position="23"/>
    </location>
</feature>
<dbReference type="AlphaFoldDB" id="A0AAV4W3X8"/>
<evidence type="ECO:0000256" key="2">
    <source>
        <dbReference type="SAM" id="SignalP"/>
    </source>
</evidence>
<evidence type="ECO:0000256" key="1">
    <source>
        <dbReference type="SAM" id="MobiDB-lite"/>
    </source>
</evidence>
<dbReference type="EMBL" id="BPLR01015498">
    <property type="protein sequence ID" value="GIY76574.1"/>
    <property type="molecule type" value="Genomic_DNA"/>
</dbReference>